<dbReference type="InterPro" id="IPR001584">
    <property type="entry name" value="Integrase_cat-core"/>
</dbReference>
<dbReference type="Gene3D" id="3.30.420.10">
    <property type="entry name" value="Ribonuclease H-like superfamily/Ribonuclease H"/>
    <property type="match status" value="1"/>
</dbReference>
<evidence type="ECO:0000313" key="16">
    <source>
        <dbReference type="EMBL" id="SGZ22201.1"/>
    </source>
</evidence>
<dbReference type="GO" id="GO:0003723">
    <property type="term" value="F:RNA binding"/>
    <property type="evidence" value="ECO:0007669"/>
    <property type="project" value="UniProtKB-KW"/>
</dbReference>
<dbReference type="STRING" id="796604.A0A2X0MKP3"/>
<keyword evidence="11" id="KW-0239">DNA-directed DNA polymerase</keyword>
<keyword evidence="2" id="KW-0548">Nucleotidyltransferase</keyword>
<dbReference type="Proteomes" id="UP000249464">
    <property type="component" value="Unassembled WGS sequence"/>
</dbReference>
<evidence type="ECO:0000256" key="1">
    <source>
        <dbReference type="ARBA" id="ARBA00022578"/>
    </source>
</evidence>
<dbReference type="GO" id="GO:0016787">
    <property type="term" value="F:hydrolase activity"/>
    <property type="evidence" value="ECO:0007669"/>
    <property type="project" value="UniProtKB-KW"/>
</dbReference>
<dbReference type="GO" id="GO:0046872">
    <property type="term" value="F:metal ion binding"/>
    <property type="evidence" value="ECO:0007669"/>
    <property type="project" value="UniProtKB-KW"/>
</dbReference>
<evidence type="ECO:0000256" key="2">
    <source>
        <dbReference type="ARBA" id="ARBA00022695"/>
    </source>
</evidence>
<evidence type="ECO:0000256" key="12">
    <source>
        <dbReference type="ARBA" id="ARBA00023172"/>
    </source>
</evidence>
<dbReference type="GO" id="GO:0005634">
    <property type="term" value="C:nucleus"/>
    <property type="evidence" value="ECO:0007669"/>
    <property type="project" value="UniProtKB-ARBA"/>
</dbReference>
<dbReference type="EMBL" id="FQNC01000084">
    <property type="protein sequence ID" value="SGZ22201.1"/>
    <property type="molecule type" value="Genomic_DNA"/>
</dbReference>
<evidence type="ECO:0000256" key="3">
    <source>
        <dbReference type="ARBA" id="ARBA00022722"/>
    </source>
</evidence>
<evidence type="ECO:0000256" key="5">
    <source>
        <dbReference type="ARBA" id="ARBA00022759"/>
    </source>
</evidence>
<evidence type="ECO:0000256" key="13">
    <source>
        <dbReference type="ARBA" id="ARBA00048173"/>
    </source>
</evidence>
<dbReference type="GO" id="GO:0006310">
    <property type="term" value="P:DNA recombination"/>
    <property type="evidence" value="ECO:0007669"/>
    <property type="project" value="UniProtKB-KW"/>
</dbReference>
<dbReference type="InterPro" id="IPR036397">
    <property type="entry name" value="RNaseH_sf"/>
</dbReference>
<comment type="catalytic activity">
    <reaction evidence="13">
        <text>DNA(n) + a 2'-deoxyribonucleoside 5'-triphosphate = DNA(n+1) + diphosphate</text>
        <dbReference type="Rhea" id="RHEA:22508"/>
        <dbReference type="Rhea" id="RHEA-COMP:17339"/>
        <dbReference type="Rhea" id="RHEA-COMP:17340"/>
        <dbReference type="ChEBI" id="CHEBI:33019"/>
        <dbReference type="ChEBI" id="CHEBI:61560"/>
        <dbReference type="ChEBI" id="CHEBI:173112"/>
        <dbReference type="EC" id="2.7.7.49"/>
    </reaction>
</comment>
<evidence type="ECO:0000256" key="14">
    <source>
        <dbReference type="ARBA" id="ARBA00049244"/>
    </source>
</evidence>
<protein>
    <submittedName>
        <fullName evidence="16">BQ5605_C022g09451 protein</fullName>
    </submittedName>
</protein>
<keyword evidence="10" id="KW-0695">RNA-directed DNA polymerase</keyword>
<evidence type="ECO:0000256" key="4">
    <source>
        <dbReference type="ARBA" id="ARBA00022723"/>
    </source>
</evidence>
<evidence type="ECO:0000313" key="17">
    <source>
        <dbReference type="Proteomes" id="UP000249464"/>
    </source>
</evidence>
<keyword evidence="9" id="KW-0229">DNA integration</keyword>
<reference evidence="16 17" key="1">
    <citation type="submission" date="2016-11" db="EMBL/GenBank/DDBJ databases">
        <authorList>
            <person name="Jaros S."/>
            <person name="Januszkiewicz K."/>
            <person name="Wedrychowicz H."/>
        </authorList>
    </citation>
    <scope>NUCLEOTIDE SEQUENCE [LARGE SCALE GENOMIC DNA]</scope>
</reference>
<keyword evidence="3" id="KW-0540">Nuclease</keyword>
<keyword evidence="7" id="KW-0460">Magnesium</keyword>
<dbReference type="PANTHER" id="PTHR42648">
    <property type="entry name" value="TRANSPOSASE, PUTATIVE-RELATED"/>
    <property type="match status" value="1"/>
</dbReference>
<gene>
    <name evidence="16" type="primary">BQ5605_C022g09451</name>
    <name evidence="16" type="ORF">BQ5605_C022G09451</name>
</gene>
<proteinExistence type="predicted"/>
<dbReference type="GO" id="GO:0003887">
    <property type="term" value="F:DNA-directed DNA polymerase activity"/>
    <property type="evidence" value="ECO:0007669"/>
    <property type="project" value="UniProtKB-KW"/>
</dbReference>
<evidence type="ECO:0000256" key="10">
    <source>
        <dbReference type="ARBA" id="ARBA00022918"/>
    </source>
</evidence>
<sequence>MQGRGFHANIPKGPASRADKPLHAIHVDLWGPVRHESFSGEVMALGLVDDYSRFRWSVPIAKKSDVTTIVIEFIRRMERSRDGTFFFKDRGIEHRTTVPYAHYQNGVVEPGWRTMFETVRIWLLVSGLPLSRSFWAFASNAFTYVSNRRTTAALPGSTPFEMYHLRKLNVLRVPVWGCVAYVRIAPERRPSKIEPPRVKARFIGYADQGWMFCISNGTGREQSK</sequence>
<evidence type="ECO:0000256" key="11">
    <source>
        <dbReference type="ARBA" id="ARBA00022932"/>
    </source>
</evidence>
<keyword evidence="1" id="KW-0815">Transposition</keyword>
<keyword evidence="5" id="KW-0255">Endonuclease</keyword>
<keyword evidence="8" id="KW-0694">RNA-binding</keyword>
<comment type="catalytic activity">
    <reaction evidence="14">
        <text>DNA(n) + a 2'-deoxyribonucleoside 5'-triphosphate = DNA(n+1) + diphosphate</text>
        <dbReference type="Rhea" id="RHEA:22508"/>
        <dbReference type="Rhea" id="RHEA-COMP:17339"/>
        <dbReference type="Rhea" id="RHEA-COMP:17340"/>
        <dbReference type="ChEBI" id="CHEBI:33019"/>
        <dbReference type="ChEBI" id="CHEBI:61560"/>
        <dbReference type="ChEBI" id="CHEBI:173112"/>
        <dbReference type="EC" id="2.7.7.7"/>
    </reaction>
</comment>
<keyword evidence="12" id="KW-0233">DNA recombination</keyword>
<dbReference type="GO" id="GO:0032196">
    <property type="term" value="P:transposition"/>
    <property type="evidence" value="ECO:0007669"/>
    <property type="project" value="UniProtKB-KW"/>
</dbReference>
<dbReference type="SUPFAM" id="SSF53098">
    <property type="entry name" value="Ribonuclease H-like"/>
    <property type="match status" value="1"/>
</dbReference>
<evidence type="ECO:0000256" key="7">
    <source>
        <dbReference type="ARBA" id="ARBA00022842"/>
    </source>
</evidence>
<evidence type="ECO:0000256" key="6">
    <source>
        <dbReference type="ARBA" id="ARBA00022801"/>
    </source>
</evidence>
<keyword evidence="4" id="KW-0479">Metal-binding</keyword>
<keyword evidence="17" id="KW-1185">Reference proteome</keyword>
<evidence type="ECO:0000256" key="9">
    <source>
        <dbReference type="ARBA" id="ARBA00022908"/>
    </source>
</evidence>
<dbReference type="InterPro" id="IPR012337">
    <property type="entry name" value="RNaseH-like_sf"/>
</dbReference>
<evidence type="ECO:0000256" key="8">
    <source>
        <dbReference type="ARBA" id="ARBA00022884"/>
    </source>
</evidence>
<evidence type="ECO:0000259" key="15">
    <source>
        <dbReference type="PROSITE" id="PS50994"/>
    </source>
</evidence>
<dbReference type="AlphaFoldDB" id="A0A2X0MKP3"/>
<dbReference type="GO" id="GO:0004519">
    <property type="term" value="F:endonuclease activity"/>
    <property type="evidence" value="ECO:0007669"/>
    <property type="project" value="UniProtKB-KW"/>
</dbReference>
<dbReference type="PROSITE" id="PS50994">
    <property type="entry name" value="INTEGRASE"/>
    <property type="match status" value="1"/>
</dbReference>
<dbReference type="InterPro" id="IPR039537">
    <property type="entry name" value="Retrotran_Ty1/copia-like"/>
</dbReference>
<keyword evidence="6" id="KW-0378">Hydrolase</keyword>
<feature type="domain" description="Integrase catalytic" evidence="15">
    <location>
        <begin position="47"/>
        <end position="167"/>
    </location>
</feature>
<accession>A0A2X0MKP3</accession>
<organism evidence="16 17">
    <name type="scientific">Microbotryum silenes-dioicae</name>
    <dbReference type="NCBI Taxonomy" id="796604"/>
    <lineage>
        <taxon>Eukaryota</taxon>
        <taxon>Fungi</taxon>
        <taxon>Dikarya</taxon>
        <taxon>Basidiomycota</taxon>
        <taxon>Pucciniomycotina</taxon>
        <taxon>Microbotryomycetes</taxon>
        <taxon>Microbotryales</taxon>
        <taxon>Microbotryaceae</taxon>
        <taxon>Microbotryum</taxon>
    </lineage>
</organism>
<dbReference type="GO" id="GO:0003964">
    <property type="term" value="F:RNA-directed DNA polymerase activity"/>
    <property type="evidence" value="ECO:0007669"/>
    <property type="project" value="UniProtKB-KW"/>
</dbReference>
<dbReference type="PANTHER" id="PTHR42648:SF11">
    <property type="entry name" value="TRANSPOSON TY4-P GAG-POL POLYPROTEIN"/>
    <property type="match status" value="1"/>
</dbReference>
<keyword evidence="11" id="KW-0808">Transferase</keyword>
<name>A0A2X0MKP3_9BASI</name>
<dbReference type="GO" id="GO:0015074">
    <property type="term" value="P:DNA integration"/>
    <property type="evidence" value="ECO:0007669"/>
    <property type="project" value="UniProtKB-KW"/>
</dbReference>